<sequence>MPSRLQSQISFEPFSATPIHRRTQSPPSPLSTEPTQKRQKKMSLTQTYYIASTARGKLNKEASRSDFNLRLLVGHANLLDALTLELADAEREQEAWFHKQVHSAEEKEPRRVQWIDRLAEVSEEDEDSASEASDSDSDCSDDDYEIAIPLTRIRSPPVRVSSREVEEDSEEDYDTESDDEDYYDEDVHAPELALVRTVSQLQSPPELLVDDSESDDETLPQSPPQSNLDLTLFDEKSQMVLLEEEDESARDLNAPMISAC</sequence>
<feature type="compositionally biased region" description="Acidic residues" evidence="2">
    <location>
        <begin position="165"/>
        <end position="184"/>
    </location>
</feature>
<feature type="region of interest" description="Disordered" evidence="2">
    <location>
        <begin position="121"/>
        <end position="142"/>
    </location>
</feature>
<keyword evidence="1" id="KW-0175">Coiled coil</keyword>
<gene>
    <name evidence="3" type="ORF">EJ06DRAFT_538928</name>
</gene>
<dbReference type="OrthoDB" id="5431245at2759"/>
<dbReference type="InterPro" id="IPR037738">
    <property type="entry name" value="Ecm13-like"/>
</dbReference>
<dbReference type="PANTHER" id="PTHR36826">
    <property type="entry name" value="PROTEIN ECM13"/>
    <property type="match status" value="1"/>
</dbReference>
<organism evidence="3 4">
    <name type="scientific">Trichodelitschia bisporula</name>
    <dbReference type="NCBI Taxonomy" id="703511"/>
    <lineage>
        <taxon>Eukaryota</taxon>
        <taxon>Fungi</taxon>
        <taxon>Dikarya</taxon>
        <taxon>Ascomycota</taxon>
        <taxon>Pezizomycotina</taxon>
        <taxon>Dothideomycetes</taxon>
        <taxon>Dothideomycetes incertae sedis</taxon>
        <taxon>Phaeotrichales</taxon>
        <taxon>Phaeotrichaceae</taxon>
        <taxon>Trichodelitschia</taxon>
    </lineage>
</organism>
<feature type="region of interest" description="Disordered" evidence="2">
    <location>
        <begin position="157"/>
        <end position="229"/>
    </location>
</feature>
<protein>
    <submittedName>
        <fullName evidence="3">Uncharacterized protein</fullName>
    </submittedName>
</protein>
<dbReference type="AlphaFoldDB" id="A0A6G1HR57"/>
<evidence type="ECO:0000256" key="1">
    <source>
        <dbReference type="SAM" id="Coils"/>
    </source>
</evidence>
<name>A0A6G1HR57_9PEZI</name>
<feature type="region of interest" description="Disordered" evidence="2">
    <location>
        <begin position="1"/>
        <end position="43"/>
    </location>
</feature>
<keyword evidence="4" id="KW-1185">Reference proteome</keyword>
<dbReference type="EMBL" id="ML996700">
    <property type="protein sequence ID" value="KAF2398391.1"/>
    <property type="molecule type" value="Genomic_DNA"/>
</dbReference>
<feature type="compositionally biased region" description="Acidic residues" evidence="2">
    <location>
        <begin position="208"/>
        <end position="218"/>
    </location>
</feature>
<proteinExistence type="predicted"/>
<feature type="compositionally biased region" description="Polar residues" evidence="2">
    <location>
        <begin position="1"/>
        <end position="10"/>
    </location>
</feature>
<reference evidence="3" key="1">
    <citation type="journal article" date="2020" name="Stud. Mycol.">
        <title>101 Dothideomycetes genomes: a test case for predicting lifestyles and emergence of pathogens.</title>
        <authorList>
            <person name="Haridas S."/>
            <person name="Albert R."/>
            <person name="Binder M."/>
            <person name="Bloem J."/>
            <person name="Labutti K."/>
            <person name="Salamov A."/>
            <person name="Andreopoulos B."/>
            <person name="Baker S."/>
            <person name="Barry K."/>
            <person name="Bills G."/>
            <person name="Bluhm B."/>
            <person name="Cannon C."/>
            <person name="Castanera R."/>
            <person name="Culley D."/>
            <person name="Daum C."/>
            <person name="Ezra D."/>
            <person name="Gonzalez J."/>
            <person name="Henrissat B."/>
            <person name="Kuo A."/>
            <person name="Liang C."/>
            <person name="Lipzen A."/>
            <person name="Lutzoni F."/>
            <person name="Magnuson J."/>
            <person name="Mondo S."/>
            <person name="Nolan M."/>
            <person name="Ohm R."/>
            <person name="Pangilinan J."/>
            <person name="Park H.-J."/>
            <person name="Ramirez L."/>
            <person name="Alfaro M."/>
            <person name="Sun H."/>
            <person name="Tritt A."/>
            <person name="Yoshinaga Y."/>
            <person name="Zwiers L.-H."/>
            <person name="Turgeon B."/>
            <person name="Goodwin S."/>
            <person name="Spatafora J."/>
            <person name="Crous P."/>
            <person name="Grigoriev I."/>
        </authorList>
    </citation>
    <scope>NUCLEOTIDE SEQUENCE</scope>
    <source>
        <strain evidence="3">CBS 262.69</strain>
    </source>
</reference>
<evidence type="ECO:0000313" key="3">
    <source>
        <dbReference type="EMBL" id="KAF2398391.1"/>
    </source>
</evidence>
<evidence type="ECO:0000256" key="2">
    <source>
        <dbReference type="SAM" id="MobiDB-lite"/>
    </source>
</evidence>
<dbReference type="PANTHER" id="PTHR36826:SF1">
    <property type="entry name" value="PROTEIN ECM13"/>
    <property type="match status" value="1"/>
</dbReference>
<accession>A0A6G1HR57</accession>
<evidence type="ECO:0000313" key="4">
    <source>
        <dbReference type="Proteomes" id="UP000799640"/>
    </source>
</evidence>
<dbReference type="Proteomes" id="UP000799640">
    <property type="component" value="Unassembled WGS sequence"/>
</dbReference>
<feature type="coiled-coil region" evidence="1">
    <location>
        <begin position="72"/>
        <end position="99"/>
    </location>
</feature>